<dbReference type="EMBL" id="DF973501">
    <property type="protein sequence ID" value="GAU32681.1"/>
    <property type="molecule type" value="Genomic_DNA"/>
</dbReference>
<organism evidence="2 3">
    <name type="scientific">Trifolium subterraneum</name>
    <name type="common">Subterranean clover</name>
    <dbReference type="NCBI Taxonomy" id="3900"/>
    <lineage>
        <taxon>Eukaryota</taxon>
        <taxon>Viridiplantae</taxon>
        <taxon>Streptophyta</taxon>
        <taxon>Embryophyta</taxon>
        <taxon>Tracheophyta</taxon>
        <taxon>Spermatophyta</taxon>
        <taxon>Magnoliopsida</taxon>
        <taxon>eudicotyledons</taxon>
        <taxon>Gunneridae</taxon>
        <taxon>Pentapetalae</taxon>
        <taxon>rosids</taxon>
        <taxon>fabids</taxon>
        <taxon>Fabales</taxon>
        <taxon>Fabaceae</taxon>
        <taxon>Papilionoideae</taxon>
        <taxon>50 kb inversion clade</taxon>
        <taxon>NPAAA clade</taxon>
        <taxon>Hologalegina</taxon>
        <taxon>IRL clade</taxon>
        <taxon>Trifolieae</taxon>
        <taxon>Trifolium</taxon>
    </lineage>
</organism>
<proteinExistence type="predicted"/>
<name>A0A2Z6MMI1_TRISU</name>
<evidence type="ECO:0000313" key="3">
    <source>
        <dbReference type="Proteomes" id="UP000242715"/>
    </source>
</evidence>
<accession>A0A2Z6MMI1</accession>
<keyword evidence="3" id="KW-1185">Reference proteome</keyword>
<dbReference type="Pfam" id="PF13966">
    <property type="entry name" value="zf-RVT"/>
    <property type="match status" value="1"/>
</dbReference>
<dbReference type="AlphaFoldDB" id="A0A2Z6MMI1"/>
<dbReference type="Proteomes" id="UP000242715">
    <property type="component" value="Unassembled WGS sequence"/>
</dbReference>
<dbReference type="OrthoDB" id="1436790at2759"/>
<sequence length="197" mass="22858">MGIWDCDNWKWNLEWSEELTAMEAVIANDLALILEHIRPRMEVVDRRQWKPHVTGSFSVQTAYMALLLRRAEVAVLPANTLKALKQLWSNDVSSKVSIFGWRVLIERLPTREAHLNKWIITSVLNSNYAFCSKKIESTQHIFLSCEVTCEVWSFIFNWMGKQALSSADIINHFLDFENLVAGSKGKRYNHFIWLATT</sequence>
<feature type="domain" description="Reverse transcriptase zinc-binding" evidence="1">
    <location>
        <begin position="57"/>
        <end position="152"/>
    </location>
</feature>
<protein>
    <recommendedName>
        <fullName evidence="1">Reverse transcriptase zinc-binding domain-containing protein</fullName>
    </recommendedName>
</protein>
<dbReference type="InterPro" id="IPR026960">
    <property type="entry name" value="RVT-Znf"/>
</dbReference>
<evidence type="ECO:0000313" key="2">
    <source>
        <dbReference type="EMBL" id="GAU32681.1"/>
    </source>
</evidence>
<gene>
    <name evidence="2" type="ORF">TSUD_218580</name>
</gene>
<evidence type="ECO:0000259" key="1">
    <source>
        <dbReference type="Pfam" id="PF13966"/>
    </source>
</evidence>
<reference evidence="3" key="1">
    <citation type="journal article" date="2017" name="Front. Plant Sci.">
        <title>Climate Clever Clovers: New Paradigm to Reduce the Environmental Footprint of Ruminants by Breeding Low Methanogenic Forages Utilizing Haplotype Variation.</title>
        <authorList>
            <person name="Kaur P."/>
            <person name="Appels R."/>
            <person name="Bayer P.E."/>
            <person name="Keeble-Gagnere G."/>
            <person name="Wang J."/>
            <person name="Hirakawa H."/>
            <person name="Shirasawa K."/>
            <person name="Vercoe P."/>
            <person name="Stefanova K."/>
            <person name="Durmic Z."/>
            <person name="Nichols P."/>
            <person name="Revell C."/>
            <person name="Isobe S.N."/>
            <person name="Edwards D."/>
            <person name="Erskine W."/>
        </authorList>
    </citation>
    <scope>NUCLEOTIDE SEQUENCE [LARGE SCALE GENOMIC DNA]</scope>
    <source>
        <strain evidence="3">cv. Daliak</strain>
    </source>
</reference>